<comment type="caution">
    <text evidence="2">The sequence shown here is derived from an EMBL/GenBank/DDBJ whole genome shotgun (WGS) entry which is preliminary data.</text>
</comment>
<keyword evidence="1" id="KW-1133">Transmembrane helix</keyword>
<evidence type="ECO:0000313" key="2">
    <source>
        <dbReference type="EMBL" id="RKP50082.1"/>
    </source>
</evidence>
<dbReference type="RefSeq" id="WP_120978765.1">
    <property type="nucleotide sequence ID" value="NZ_RBZM01000008.1"/>
</dbReference>
<organism evidence="2 3">
    <name type="scientific">Cohnella endophytica</name>
    <dbReference type="NCBI Taxonomy" id="2419778"/>
    <lineage>
        <taxon>Bacteria</taxon>
        <taxon>Bacillati</taxon>
        <taxon>Bacillota</taxon>
        <taxon>Bacilli</taxon>
        <taxon>Bacillales</taxon>
        <taxon>Paenibacillaceae</taxon>
        <taxon>Cohnella</taxon>
    </lineage>
</organism>
<feature type="transmembrane region" description="Helical" evidence="1">
    <location>
        <begin position="20"/>
        <end position="40"/>
    </location>
</feature>
<accession>A0A494XK25</accession>
<dbReference type="Proteomes" id="UP000282076">
    <property type="component" value="Unassembled WGS sequence"/>
</dbReference>
<keyword evidence="1" id="KW-0812">Transmembrane</keyword>
<gene>
    <name evidence="2" type="ORF">D7Z26_19925</name>
</gene>
<feature type="transmembrane region" description="Helical" evidence="1">
    <location>
        <begin position="111"/>
        <end position="127"/>
    </location>
</feature>
<evidence type="ECO:0000313" key="3">
    <source>
        <dbReference type="Proteomes" id="UP000282076"/>
    </source>
</evidence>
<keyword evidence="3" id="KW-1185">Reference proteome</keyword>
<feature type="transmembrane region" description="Helical" evidence="1">
    <location>
        <begin position="89"/>
        <end position="105"/>
    </location>
</feature>
<keyword evidence="1" id="KW-0472">Membrane</keyword>
<dbReference type="EMBL" id="RBZM01000008">
    <property type="protein sequence ID" value="RKP50082.1"/>
    <property type="molecule type" value="Genomic_DNA"/>
</dbReference>
<proteinExistence type="predicted"/>
<dbReference type="AlphaFoldDB" id="A0A494XK25"/>
<reference evidence="2 3" key="1">
    <citation type="submission" date="2018-10" db="EMBL/GenBank/DDBJ databases">
        <title>Cohnella sp. M2MS4P-1, whole genome shotgun sequence.</title>
        <authorList>
            <person name="Tuo L."/>
        </authorList>
    </citation>
    <scope>NUCLEOTIDE SEQUENCE [LARGE SCALE GENOMIC DNA]</scope>
    <source>
        <strain evidence="2 3">M2MS4P-1</strain>
    </source>
</reference>
<protein>
    <submittedName>
        <fullName evidence="2">Uncharacterized protein</fullName>
    </submittedName>
</protein>
<dbReference type="OrthoDB" id="2628546at2"/>
<name>A0A494XK25_9BACL</name>
<evidence type="ECO:0000256" key="1">
    <source>
        <dbReference type="SAM" id="Phobius"/>
    </source>
</evidence>
<feature type="transmembrane region" description="Helical" evidence="1">
    <location>
        <begin position="60"/>
        <end position="82"/>
    </location>
</feature>
<sequence length="144" mass="16432">MQQFAVVVREIRTLLASFKVVALVIPYHLHLLFGGLGVLFLEKILYRTISYNNWDTLDTIFVDIPLHLIVYYGFYVGLWLTLISKNVKYLPYGLWGFAFVALYPFEHISLGQLVQAILYAVAGYGLFRYSATSHDANNASSFKV</sequence>